<protein>
    <submittedName>
        <fullName evidence="3">MerR family transcriptional regulator</fullName>
    </submittedName>
</protein>
<evidence type="ECO:0000313" key="3">
    <source>
        <dbReference type="EMBL" id="MEV0711294.1"/>
    </source>
</evidence>
<dbReference type="CDD" id="cd04761">
    <property type="entry name" value="HTH_MerR-SF"/>
    <property type="match status" value="1"/>
</dbReference>
<dbReference type="Pfam" id="PF13411">
    <property type="entry name" value="MerR_1"/>
    <property type="match status" value="1"/>
</dbReference>
<sequence>MTDNTKASTSVSIGELARSTGLAVRTIRFYCDEGLLEPRRSGGGHRIFDVDSATERLLLIRRLRSLGLGLDSITDIVCEQQTIAEAVAAESARLDIEFKSLAWRRASLRALEAVTPGQRTHRLALLAATQDATAAHGLLEQFWRRILTQIPRRDVDGWVYWNVPEPPGDPSADEIVAYAELVALVAEPDMKRSVQQQLLRHNPELVGDRSRLYTEVGDVLEDVVAHISKGVLPRDGSELDRFVRAHASARGQCDSLRFREQMLIGATDTDQRIHRYWALTARFLGTRVTVGQAHHWLYDALASSTDCTDAGRRSLS</sequence>
<evidence type="ECO:0000259" key="2">
    <source>
        <dbReference type="PROSITE" id="PS50937"/>
    </source>
</evidence>
<dbReference type="SMART" id="SM00422">
    <property type="entry name" value="HTH_MERR"/>
    <property type="match status" value="1"/>
</dbReference>
<dbReference type="InterPro" id="IPR009061">
    <property type="entry name" value="DNA-bd_dom_put_sf"/>
</dbReference>
<dbReference type="PANTHER" id="PTHR30204:SF93">
    <property type="entry name" value="HTH MERR-TYPE DOMAIN-CONTAINING PROTEIN"/>
    <property type="match status" value="1"/>
</dbReference>
<organism evidence="3 4">
    <name type="scientific">Nocardia aurea</name>
    <dbReference type="NCBI Taxonomy" id="2144174"/>
    <lineage>
        <taxon>Bacteria</taxon>
        <taxon>Bacillati</taxon>
        <taxon>Actinomycetota</taxon>
        <taxon>Actinomycetes</taxon>
        <taxon>Mycobacteriales</taxon>
        <taxon>Nocardiaceae</taxon>
        <taxon>Nocardia</taxon>
    </lineage>
</organism>
<feature type="domain" description="HTH merR-type" evidence="2">
    <location>
        <begin position="12"/>
        <end position="79"/>
    </location>
</feature>
<dbReference type="Gene3D" id="1.10.1660.10">
    <property type="match status" value="1"/>
</dbReference>
<keyword evidence="1" id="KW-0238">DNA-binding</keyword>
<dbReference type="Proteomes" id="UP001551695">
    <property type="component" value="Unassembled WGS sequence"/>
</dbReference>
<dbReference type="PANTHER" id="PTHR30204">
    <property type="entry name" value="REDOX-CYCLING DRUG-SENSING TRANSCRIPTIONAL ACTIVATOR SOXR"/>
    <property type="match status" value="1"/>
</dbReference>
<gene>
    <name evidence="3" type="ORF">AB0I48_27385</name>
</gene>
<keyword evidence="4" id="KW-1185">Reference proteome</keyword>
<reference evidence="3 4" key="1">
    <citation type="submission" date="2024-06" db="EMBL/GenBank/DDBJ databases">
        <title>The Natural Products Discovery Center: Release of the First 8490 Sequenced Strains for Exploring Actinobacteria Biosynthetic Diversity.</title>
        <authorList>
            <person name="Kalkreuter E."/>
            <person name="Kautsar S.A."/>
            <person name="Yang D."/>
            <person name="Bader C.D."/>
            <person name="Teijaro C.N."/>
            <person name="Fluegel L."/>
            <person name="Davis C.M."/>
            <person name="Simpson J.R."/>
            <person name="Lauterbach L."/>
            <person name="Steele A.D."/>
            <person name="Gui C."/>
            <person name="Meng S."/>
            <person name="Li G."/>
            <person name="Viehrig K."/>
            <person name="Ye F."/>
            <person name="Su P."/>
            <person name="Kiefer A.F."/>
            <person name="Nichols A."/>
            <person name="Cepeda A.J."/>
            <person name="Yan W."/>
            <person name="Fan B."/>
            <person name="Jiang Y."/>
            <person name="Adhikari A."/>
            <person name="Zheng C.-J."/>
            <person name="Schuster L."/>
            <person name="Cowan T.M."/>
            <person name="Smanski M.J."/>
            <person name="Chevrette M.G."/>
            <person name="De Carvalho L.P.S."/>
            <person name="Shen B."/>
        </authorList>
    </citation>
    <scope>NUCLEOTIDE SEQUENCE [LARGE SCALE GENOMIC DNA]</scope>
    <source>
        <strain evidence="3 4">NPDC050403</strain>
    </source>
</reference>
<name>A0ABV3G0T5_9NOCA</name>
<comment type="caution">
    <text evidence="3">The sequence shown here is derived from an EMBL/GenBank/DDBJ whole genome shotgun (WGS) entry which is preliminary data.</text>
</comment>
<dbReference type="EMBL" id="JBFAKC010000014">
    <property type="protein sequence ID" value="MEV0711294.1"/>
    <property type="molecule type" value="Genomic_DNA"/>
</dbReference>
<dbReference type="RefSeq" id="WP_357787583.1">
    <property type="nucleotide sequence ID" value="NZ_JBFAKC010000014.1"/>
</dbReference>
<accession>A0ABV3G0T5</accession>
<dbReference type="PROSITE" id="PS50937">
    <property type="entry name" value="HTH_MERR_2"/>
    <property type="match status" value="1"/>
</dbReference>
<dbReference type="InterPro" id="IPR000551">
    <property type="entry name" value="MerR-type_HTH_dom"/>
</dbReference>
<evidence type="ECO:0000313" key="4">
    <source>
        <dbReference type="Proteomes" id="UP001551695"/>
    </source>
</evidence>
<proteinExistence type="predicted"/>
<dbReference type="InterPro" id="IPR047057">
    <property type="entry name" value="MerR_fam"/>
</dbReference>
<evidence type="ECO:0000256" key="1">
    <source>
        <dbReference type="ARBA" id="ARBA00023125"/>
    </source>
</evidence>
<dbReference type="SUPFAM" id="SSF46955">
    <property type="entry name" value="Putative DNA-binding domain"/>
    <property type="match status" value="1"/>
</dbReference>